<reference evidence="5 6" key="1">
    <citation type="submission" date="2019-07" db="EMBL/GenBank/DDBJ databases">
        <title>R&amp;d 2014.</title>
        <authorList>
            <person name="Klenk H.-P."/>
        </authorList>
    </citation>
    <scope>NUCLEOTIDE SEQUENCE [LARGE SCALE GENOMIC DNA]</scope>
    <source>
        <strain evidence="5 6">DSM 43194</strain>
    </source>
</reference>
<dbReference type="InterPro" id="IPR029069">
    <property type="entry name" value="HotDog_dom_sf"/>
</dbReference>
<dbReference type="PANTHER" id="PTHR13078:SF59">
    <property type="entry name" value="ENOYL-COA HYDRATASE CHSH3"/>
    <property type="match status" value="1"/>
</dbReference>
<feature type="compositionally biased region" description="Basic and acidic residues" evidence="2">
    <location>
        <begin position="154"/>
        <end position="166"/>
    </location>
</feature>
<dbReference type="OrthoDB" id="5522043at2"/>
<comment type="similarity">
    <text evidence="1">Belongs to the enoyl-CoA hydratase/isomerase family.</text>
</comment>
<evidence type="ECO:0000256" key="1">
    <source>
        <dbReference type="ARBA" id="ARBA00005254"/>
    </source>
</evidence>
<protein>
    <submittedName>
        <fullName evidence="5">MaoC dehydratase-like protein</fullName>
    </submittedName>
</protein>
<dbReference type="GO" id="GO:0003857">
    <property type="term" value="F:(3S)-3-hydroxyacyl-CoA dehydrogenase (NAD+) activity"/>
    <property type="evidence" value="ECO:0007669"/>
    <property type="project" value="TreeGrafter"/>
</dbReference>
<dbReference type="Pfam" id="PF01575">
    <property type="entry name" value="MaoC_dehydratas"/>
    <property type="match status" value="1"/>
</dbReference>
<keyword evidence="6" id="KW-1185">Reference proteome</keyword>
<evidence type="ECO:0000313" key="5">
    <source>
        <dbReference type="EMBL" id="TWH19024.1"/>
    </source>
</evidence>
<evidence type="ECO:0000259" key="4">
    <source>
        <dbReference type="Pfam" id="PF22622"/>
    </source>
</evidence>
<evidence type="ECO:0000313" key="6">
    <source>
        <dbReference type="Proteomes" id="UP000317303"/>
    </source>
</evidence>
<evidence type="ECO:0000256" key="2">
    <source>
        <dbReference type="SAM" id="MobiDB-lite"/>
    </source>
</evidence>
<dbReference type="GO" id="GO:0006635">
    <property type="term" value="P:fatty acid beta-oxidation"/>
    <property type="evidence" value="ECO:0007669"/>
    <property type="project" value="TreeGrafter"/>
</dbReference>
<sequence>MPIDPDVAIGADLGESAFAWSASDVLLYHLALGAGAAPTDPRELRYACEDDLHVLPTFATVAATMRASEPPTVRFPGVDIDLAKVVHGTQRIVAHRPLPTSGTATARTRIADVLDKGKAAVIVQETDVVDAAGDPLWTATSSIFARGEGGFGGHRGESRRVPPPEREPDDVTDVATLPQQALLYRLCGDRNPLHADPEFARAAGFDAPILHGLCTYGLVAKAVTDTALEGDVDRVGTWSATFAGVVFPGETLRVRIWHEADGLVVTATALDRGEAPVLSDAVLVPR</sequence>
<dbReference type="InterPro" id="IPR002539">
    <property type="entry name" value="MaoC-like_dom"/>
</dbReference>
<dbReference type="EMBL" id="VLJV01000001">
    <property type="protein sequence ID" value="TWH19024.1"/>
    <property type="molecule type" value="Genomic_DNA"/>
</dbReference>
<dbReference type="InterPro" id="IPR054357">
    <property type="entry name" value="MFE-2_N"/>
</dbReference>
<dbReference type="Gene3D" id="3.10.129.10">
    <property type="entry name" value="Hotdog Thioesterase"/>
    <property type="match status" value="1"/>
</dbReference>
<dbReference type="CDD" id="cd03448">
    <property type="entry name" value="HDE_HSD"/>
    <property type="match status" value="1"/>
</dbReference>
<dbReference type="PANTHER" id="PTHR13078">
    <property type="entry name" value="PEROXISOMAL MULTIFUNCTIONAL ENZYME TYPE 2-RELATED"/>
    <property type="match status" value="1"/>
</dbReference>
<dbReference type="Pfam" id="PF22622">
    <property type="entry name" value="MFE-2_hydrat-2_N"/>
    <property type="match status" value="1"/>
</dbReference>
<evidence type="ECO:0000259" key="3">
    <source>
        <dbReference type="Pfam" id="PF01575"/>
    </source>
</evidence>
<feature type="domain" description="Peroxisomal multifunctional enzyme type 2-like N-terminal" evidence="4">
    <location>
        <begin position="18"/>
        <end position="147"/>
    </location>
</feature>
<dbReference type="Proteomes" id="UP000317303">
    <property type="component" value="Unassembled WGS sequence"/>
</dbReference>
<feature type="domain" description="MaoC-like" evidence="3">
    <location>
        <begin position="163"/>
        <end position="261"/>
    </location>
</feature>
<dbReference type="GO" id="GO:0044594">
    <property type="term" value="F:17-beta-hydroxysteroid dehydrogenase (NAD+) activity"/>
    <property type="evidence" value="ECO:0007669"/>
    <property type="project" value="TreeGrafter"/>
</dbReference>
<accession>A0A660C9K3</accession>
<dbReference type="RefSeq" id="WP_030533438.1">
    <property type="nucleotide sequence ID" value="NZ_JOIJ01000014.1"/>
</dbReference>
<comment type="caution">
    <text evidence="5">The sequence shown here is derived from an EMBL/GenBank/DDBJ whole genome shotgun (WGS) entry which is preliminary data.</text>
</comment>
<dbReference type="GO" id="GO:0004300">
    <property type="term" value="F:enoyl-CoA hydratase activity"/>
    <property type="evidence" value="ECO:0007669"/>
    <property type="project" value="TreeGrafter"/>
</dbReference>
<dbReference type="SUPFAM" id="SSF54637">
    <property type="entry name" value="Thioesterase/thiol ester dehydrase-isomerase"/>
    <property type="match status" value="2"/>
</dbReference>
<gene>
    <name evidence="5" type="ORF">JD82_00846</name>
</gene>
<proteinExistence type="inferred from homology"/>
<organism evidence="5 6">
    <name type="scientific">Prauserella rugosa</name>
    <dbReference type="NCBI Taxonomy" id="43354"/>
    <lineage>
        <taxon>Bacteria</taxon>
        <taxon>Bacillati</taxon>
        <taxon>Actinomycetota</taxon>
        <taxon>Actinomycetes</taxon>
        <taxon>Pseudonocardiales</taxon>
        <taxon>Pseudonocardiaceae</taxon>
        <taxon>Prauserella</taxon>
    </lineage>
</organism>
<name>A0A660C9K3_9PSEU</name>
<dbReference type="AlphaFoldDB" id="A0A660C9K3"/>
<feature type="region of interest" description="Disordered" evidence="2">
    <location>
        <begin position="148"/>
        <end position="171"/>
    </location>
</feature>